<dbReference type="Proteomes" id="UP000282818">
    <property type="component" value="Unassembled WGS sequence"/>
</dbReference>
<keyword evidence="2" id="KW-1185">Reference proteome</keyword>
<comment type="caution">
    <text evidence="1">The sequence shown here is derived from an EMBL/GenBank/DDBJ whole genome shotgun (WGS) entry which is preliminary data.</text>
</comment>
<protein>
    <recommendedName>
        <fullName evidence="3">Endonuclease</fullName>
    </recommendedName>
</protein>
<accession>A0A437Q4H1</accession>
<evidence type="ECO:0008006" key="3">
    <source>
        <dbReference type="Google" id="ProtNLM"/>
    </source>
</evidence>
<proteinExistence type="predicted"/>
<dbReference type="AlphaFoldDB" id="A0A437Q4H1"/>
<name>A0A437Q4H1_9GAMM</name>
<gene>
    <name evidence="1" type="ORF">EOE65_16765</name>
</gene>
<organism evidence="1 2">
    <name type="scientific">Neptunomonas marina</name>
    <dbReference type="NCBI Taxonomy" id="1815562"/>
    <lineage>
        <taxon>Bacteria</taxon>
        <taxon>Pseudomonadati</taxon>
        <taxon>Pseudomonadota</taxon>
        <taxon>Gammaproteobacteria</taxon>
        <taxon>Oceanospirillales</taxon>
        <taxon>Oceanospirillaceae</taxon>
        <taxon>Neptunomonas</taxon>
    </lineage>
</organism>
<dbReference type="EMBL" id="SACQ01000010">
    <property type="protein sequence ID" value="RVU29416.1"/>
    <property type="molecule type" value="Genomic_DNA"/>
</dbReference>
<reference evidence="1 2" key="1">
    <citation type="submission" date="2019-01" db="EMBL/GenBank/DDBJ databases">
        <authorList>
            <person name="Chen W.-M."/>
        </authorList>
    </citation>
    <scope>NUCLEOTIDE SEQUENCE [LARGE SCALE GENOMIC DNA]</scope>
    <source>
        <strain evidence="1 2">HPM-16</strain>
    </source>
</reference>
<evidence type="ECO:0000313" key="1">
    <source>
        <dbReference type="EMBL" id="RVU29416.1"/>
    </source>
</evidence>
<evidence type="ECO:0000313" key="2">
    <source>
        <dbReference type="Proteomes" id="UP000282818"/>
    </source>
</evidence>
<sequence length="172" mass="19722">MPRRVMDKPHQRIGSKSNAHVGRDFELAAQSFFADKGLALELNVKIPVGISKIKKDHAFDLGCLDKKVLVECKSHKWTAPNDNVPSAKLTVWNEAMYYFLATSPGYRKIMFVLLDYSEKRKETLAEYYIRAYSHLIPEGVELWEYDESKMSAVQLAFNKFSQQDAQKAARLC</sequence>